<dbReference type="GO" id="GO:0019752">
    <property type="term" value="P:carboxylic acid metabolic process"/>
    <property type="evidence" value="ECO:0007669"/>
    <property type="project" value="InterPro"/>
</dbReference>
<evidence type="ECO:0000256" key="3">
    <source>
        <dbReference type="ARBA" id="ARBA00022898"/>
    </source>
</evidence>
<dbReference type="Pfam" id="PF00282">
    <property type="entry name" value="Pyridoxal_deC"/>
    <property type="match status" value="1"/>
</dbReference>
<dbReference type="PANTHER" id="PTHR11999:SF70">
    <property type="entry name" value="MIP05841P"/>
    <property type="match status" value="1"/>
</dbReference>
<name>T0Z6P5_9ZZZZ</name>
<reference evidence="5" key="2">
    <citation type="journal article" date="2014" name="ISME J.">
        <title>Microbial stratification in low pH oxic and suboxic macroscopic growths along an acid mine drainage.</title>
        <authorList>
            <person name="Mendez-Garcia C."/>
            <person name="Mesa V."/>
            <person name="Sprenger R.R."/>
            <person name="Richter M."/>
            <person name="Diez M.S."/>
            <person name="Solano J."/>
            <person name="Bargiela R."/>
            <person name="Golyshina O.V."/>
            <person name="Manteca A."/>
            <person name="Ramos J.L."/>
            <person name="Gallego J.R."/>
            <person name="Llorente I."/>
            <person name="Martins Dos Santos V.A."/>
            <person name="Jensen O.N."/>
            <person name="Pelaez A.I."/>
            <person name="Sanchez J."/>
            <person name="Ferrer M."/>
        </authorList>
    </citation>
    <scope>NUCLEOTIDE SEQUENCE</scope>
</reference>
<evidence type="ECO:0000256" key="2">
    <source>
        <dbReference type="ARBA" id="ARBA00022793"/>
    </source>
</evidence>
<protein>
    <submittedName>
        <fullName evidence="5">L-2,4-diaminobutyrate decarboxylase</fullName>
    </submittedName>
</protein>
<organism evidence="5">
    <name type="scientific">mine drainage metagenome</name>
    <dbReference type="NCBI Taxonomy" id="410659"/>
    <lineage>
        <taxon>unclassified sequences</taxon>
        <taxon>metagenomes</taxon>
        <taxon>ecological metagenomes</taxon>
    </lineage>
</organism>
<evidence type="ECO:0000313" key="5">
    <source>
        <dbReference type="EMBL" id="EQD43701.1"/>
    </source>
</evidence>
<evidence type="ECO:0000256" key="1">
    <source>
        <dbReference type="ARBA" id="ARBA00001933"/>
    </source>
</evidence>
<comment type="cofactor">
    <cofactor evidence="1">
        <name>pyridoxal 5'-phosphate</name>
        <dbReference type="ChEBI" id="CHEBI:597326"/>
    </cofactor>
</comment>
<dbReference type="Gene3D" id="3.40.640.10">
    <property type="entry name" value="Type I PLP-dependent aspartate aminotransferase-like (Major domain)"/>
    <property type="match status" value="1"/>
</dbReference>
<dbReference type="InterPro" id="IPR021115">
    <property type="entry name" value="Pyridoxal-P_BS"/>
</dbReference>
<keyword evidence="4" id="KW-0456">Lyase</keyword>
<dbReference type="InterPro" id="IPR015424">
    <property type="entry name" value="PyrdxlP-dep_Trfase"/>
</dbReference>
<dbReference type="AlphaFoldDB" id="T0Z6P5"/>
<dbReference type="GO" id="GO:0030170">
    <property type="term" value="F:pyridoxal phosphate binding"/>
    <property type="evidence" value="ECO:0007669"/>
    <property type="project" value="InterPro"/>
</dbReference>
<keyword evidence="3" id="KW-0663">Pyridoxal phosphate</keyword>
<proteinExistence type="predicted"/>
<dbReference type="EMBL" id="AUZZ01007056">
    <property type="protein sequence ID" value="EQD43701.1"/>
    <property type="molecule type" value="Genomic_DNA"/>
</dbReference>
<comment type="caution">
    <text evidence="5">The sequence shown here is derived from an EMBL/GenBank/DDBJ whole genome shotgun (WGS) entry which is preliminary data.</text>
</comment>
<dbReference type="SUPFAM" id="SSF53383">
    <property type="entry name" value="PLP-dependent transferases"/>
    <property type="match status" value="1"/>
</dbReference>
<dbReference type="InterPro" id="IPR015421">
    <property type="entry name" value="PyrdxlP-dep_Trfase_major"/>
</dbReference>
<dbReference type="PROSITE" id="PS00392">
    <property type="entry name" value="DDC_GAD_HDC_YDC"/>
    <property type="match status" value="1"/>
</dbReference>
<keyword evidence="2" id="KW-0210">Decarboxylase</keyword>
<gene>
    <name evidence="5" type="ORF">B2A_09761</name>
</gene>
<evidence type="ECO:0000256" key="4">
    <source>
        <dbReference type="ARBA" id="ARBA00023239"/>
    </source>
</evidence>
<sequence>TGGEEPARWAIAAGAEAHSSIASAAAAMDVDLLAVEPDSEGRLTGAALEATLGAERRSERPRRPFAVVATAGTTNLGVVDDLAGVSRVAGREGLWVHVDGAYGAAAMAAPSARHLFAGIEQADSFSVDPHKWLFAPFDCAALLYREPAKARSAHAQHASYLEPLQAAGDWSPSDYALHLTRRARGLPFWFSL</sequence>
<feature type="non-terminal residue" evidence="5">
    <location>
        <position position="1"/>
    </location>
</feature>
<dbReference type="GO" id="GO:0016831">
    <property type="term" value="F:carboxy-lyase activity"/>
    <property type="evidence" value="ECO:0007669"/>
    <property type="project" value="UniProtKB-KW"/>
</dbReference>
<dbReference type="InterPro" id="IPR010977">
    <property type="entry name" value="Aromatic_deC"/>
</dbReference>
<dbReference type="InterPro" id="IPR002129">
    <property type="entry name" value="PyrdxlP-dep_de-COase"/>
</dbReference>
<accession>T0Z6P5</accession>
<dbReference type="PANTHER" id="PTHR11999">
    <property type="entry name" value="GROUP II PYRIDOXAL-5-PHOSPHATE DECARBOXYLASE"/>
    <property type="match status" value="1"/>
</dbReference>
<feature type="non-terminal residue" evidence="5">
    <location>
        <position position="192"/>
    </location>
</feature>
<reference evidence="5" key="1">
    <citation type="submission" date="2013-08" db="EMBL/GenBank/DDBJ databases">
        <authorList>
            <person name="Mendez C."/>
            <person name="Richter M."/>
            <person name="Ferrer M."/>
            <person name="Sanchez J."/>
        </authorList>
    </citation>
    <scope>NUCLEOTIDE SEQUENCE</scope>
</reference>